<keyword evidence="2" id="KW-0812">Transmembrane</keyword>
<dbReference type="InterPro" id="IPR027417">
    <property type="entry name" value="P-loop_NTPase"/>
</dbReference>
<keyword evidence="1" id="KW-0547">Nucleotide-binding</keyword>
<feature type="transmembrane region" description="Helical" evidence="2">
    <location>
        <begin position="6"/>
        <end position="30"/>
    </location>
</feature>
<accession>A0ABW2JKQ4</accession>
<dbReference type="SUPFAM" id="SSF52540">
    <property type="entry name" value="P-loop containing nucleoside triphosphate hydrolases"/>
    <property type="match status" value="1"/>
</dbReference>
<keyword evidence="2" id="KW-1133">Transmembrane helix</keyword>
<dbReference type="Proteomes" id="UP001596523">
    <property type="component" value="Unassembled WGS sequence"/>
</dbReference>
<reference evidence="5" key="1">
    <citation type="journal article" date="2019" name="Int. J. Syst. Evol. Microbiol.">
        <title>The Global Catalogue of Microorganisms (GCM) 10K type strain sequencing project: providing services to taxonomists for standard genome sequencing and annotation.</title>
        <authorList>
            <consortium name="The Broad Institute Genomics Platform"/>
            <consortium name="The Broad Institute Genome Sequencing Center for Infectious Disease"/>
            <person name="Wu L."/>
            <person name="Ma J."/>
        </authorList>
    </citation>
    <scope>NUCLEOTIDE SEQUENCE [LARGE SCALE GENOMIC DNA]</scope>
    <source>
        <strain evidence="5">SYNS20</strain>
    </source>
</reference>
<feature type="binding site" evidence="1">
    <location>
        <begin position="201"/>
        <end position="208"/>
    </location>
    <ligand>
        <name>ATP</name>
        <dbReference type="ChEBI" id="CHEBI:30616"/>
    </ligand>
</feature>
<dbReference type="Pfam" id="PF01580">
    <property type="entry name" value="FtsK_SpoIIIE"/>
    <property type="match status" value="1"/>
</dbReference>
<dbReference type="PROSITE" id="PS50901">
    <property type="entry name" value="FTSK"/>
    <property type="match status" value="1"/>
</dbReference>
<evidence type="ECO:0000313" key="4">
    <source>
        <dbReference type="EMBL" id="MFC7306063.1"/>
    </source>
</evidence>
<name>A0ABW2JKQ4_9ACTN</name>
<keyword evidence="1" id="KW-0067">ATP-binding</keyword>
<organism evidence="4 5">
    <name type="scientific">Streptomyces monticola</name>
    <dbReference type="NCBI Taxonomy" id="2666263"/>
    <lineage>
        <taxon>Bacteria</taxon>
        <taxon>Bacillati</taxon>
        <taxon>Actinomycetota</taxon>
        <taxon>Actinomycetes</taxon>
        <taxon>Kitasatosporales</taxon>
        <taxon>Streptomycetaceae</taxon>
        <taxon>Streptomyces</taxon>
    </lineage>
</organism>
<evidence type="ECO:0000313" key="5">
    <source>
        <dbReference type="Proteomes" id="UP001596523"/>
    </source>
</evidence>
<gene>
    <name evidence="4" type="ORF">ACFQVC_17790</name>
</gene>
<dbReference type="Gene3D" id="3.40.50.300">
    <property type="entry name" value="P-loop containing nucleotide triphosphate hydrolases"/>
    <property type="match status" value="1"/>
</dbReference>
<proteinExistence type="predicted"/>
<sequence>MSPAEIVSLAPIVFGAGLALFLTLAIVHLVRYVRATPAMRLSIRQAGRIRRGWSRLAPMAGLSVVDRKPTVMAQISQELSTDKTRKIEPRTLIPTIKVTPDEYGVIVRAKCLPKVSLEEFQKASNYLADAWGCVRVSVTPAKKPGQVVIRAVREDPLAVKTTHVPTGLPPEHITHWHLGLDEYARDAVVDLANVPGITLAGLPGYGKTSAVNKFICDFAPSPLVQFGGLDGKVSMIEESDYAAVADRLFRFVGNDLHEANRFLKDMVDLRRRRVKLVRTVFGSANMWHKGPREDWPLIVLFVDEAQAYLREIKARDEKSRELAALVAENGRLLAELVAQGRSVGMITIPITQKPTGDALPTAIRDIAPVALSFAQRSTDAAVAALGEDIRNWDDMNPVNLQGSTYVGVLVMSNPHGPGYIRVRTPYVADADAAQIAQQTAHLTRDPAALLNAFDSGPNLSKAA</sequence>
<feature type="domain" description="FtsK" evidence="3">
    <location>
        <begin position="184"/>
        <end position="382"/>
    </location>
</feature>
<comment type="caution">
    <text evidence="4">The sequence shown here is derived from an EMBL/GenBank/DDBJ whole genome shotgun (WGS) entry which is preliminary data.</text>
</comment>
<evidence type="ECO:0000256" key="2">
    <source>
        <dbReference type="SAM" id="Phobius"/>
    </source>
</evidence>
<evidence type="ECO:0000256" key="1">
    <source>
        <dbReference type="PROSITE-ProRule" id="PRU00289"/>
    </source>
</evidence>
<dbReference type="InterPro" id="IPR002543">
    <property type="entry name" value="FtsK_dom"/>
</dbReference>
<dbReference type="RefSeq" id="WP_381831408.1">
    <property type="nucleotide sequence ID" value="NZ_JBHTCF010000006.1"/>
</dbReference>
<protein>
    <submittedName>
        <fullName evidence="4">FtsK/SpoIIIE domain-containing protein</fullName>
    </submittedName>
</protein>
<keyword evidence="5" id="KW-1185">Reference proteome</keyword>
<evidence type="ECO:0000259" key="3">
    <source>
        <dbReference type="PROSITE" id="PS50901"/>
    </source>
</evidence>
<dbReference type="EMBL" id="JBHTCF010000006">
    <property type="protein sequence ID" value="MFC7306063.1"/>
    <property type="molecule type" value="Genomic_DNA"/>
</dbReference>
<keyword evidence="2" id="KW-0472">Membrane</keyword>